<comment type="similarity">
    <text evidence="1 4">Belongs to the FGGY kinase family.</text>
</comment>
<comment type="caution">
    <text evidence="7">The sequence shown here is derived from an EMBL/GenBank/DDBJ whole genome shotgun (WGS) entry which is preliminary data.</text>
</comment>
<proteinExistence type="inferred from homology"/>
<dbReference type="PANTHER" id="PTHR43095:SF5">
    <property type="entry name" value="XYLULOSE KINASE"/>
    <property type="match status" value="1"/>
</dbReference>
<dbReference type="InterPro" id="IPR050406">
    <property type="entry name" value="FGGY_Carb_Kinase"/>
</dbReference>
<dbReference type="InterPro" id="IPR043129">
    <property type="entry name" value="ATPase_NBD"/>
</dbReference>
<dbReference type="PANTHER" id="PTHR43095">
    <property type="entry name" value="SUGAR KINASE"/>
    <property type="match status" value="1"/>
</dbReference>
<keyword evidence="2 4" id="KW-0808">Transferase</keyword>
<dbReference type="PATRIC" id="fig|328812.4.peg.5587"/>
<evidence type="ECO:0000259" key="5">
    <source>
        <dbReference type="Pfam" id="PF00370"/>
    </source>
</evidence>
<evidence type="ECO:0000256" key="4">
    <source>
        <dbReference type="RuleBase" id="RU003733"/>
    </source>
</evidence>
<keyword evidence="3 4" id="KW-0418">Kinase</keyword>
<dbReference type="InterPro" id="IPR018483">
    <property type="entry name" value="Carb_kinase_FGGY_CS"/>
</dbReference>
<dbReference type="Pfam" id="PF02782">
    <property type="entry name" value="FGGY_C"/>
    <property type="match status" value="1"/>
</dbReference>
<sequence length="508" mass="56151">MNEKVISYDLGTGGIKASLFNRNGEALHSVFIPYPTAYPQPGWQEQAPEDWWQAIIRSTRHLLDKTKIDKNEITALAISGHSLGVVPIGKNGSLLQAATPIWSDRRASSEAEAFFNRIDYKEWYETTGNGFPPECYSVFKIMWYKKHFPEQYEVTDKIIGTKDYCNYRFTGRLCTDYSYASGSGVFDLKTWNYKEEYVQASGIRPDIFPEILDSDAIVGTITPEASLETGLPEHVRVICGGVDNSCMALGSKGIKPSRIYTSLGSSAWIALVSENPVLDFDKKPYVFAHVIKGMYASATCIFSAGSSLQWVRNTICPDLLSAEEQGGEDAYIAMNKLAETSAPGANGLLFNPSLAGGSSIEPSPDMTGAFTGLRLGNTRADLIRATMEGIALNLRIALDLFRKYHASFSEMLFVGGGTKSDFWMQLFADIYELEIQKTNIGQEAASLGAAALALKGTGLWNSYEKIDTLHQEQQRFRPDPRHQATYRKVLDNFKALADSIASLNSTNK</sequence>
<accession>A0A0J6CFQ4</accession>
<dbReference type="Pfam" id="PF00370">
    <property type="entry name" value="FGGY_N"/>
    <property type="match status" value="1"/>
</dbReference>
<name>A0A0J6CFQ4_9BACT</name>
<dbReference type="InterPro" id="IPR018484">
    <property type="entry name" value="FGGY_N"/>
</dbReference>
<dbReference type="PIRSF" id="PIRSF000538">
    <property type="entry name" value="GlpK"/>
    <property type="match status" value="1"/>
</dbReference>
<evidence type="ECO:0000256" key="1">
    <source>
        <dbReference type="ARBA" id="ARBA00009156"/>
    </source>
</evidence>
<dbReference type="AlphaFoldDB" id="A0A0J6CFQ4"/>
<dbReference type="SUPFAM" id="SSF53067">
    <property type="entry name" value="Actin-like ATPase domain"/>
    <property type="match status" value="2"/>
</dbReference>
<protein>
    <submittedName>
        <fullName evidence="7">Pentose kinase</fullName>
    </submittedName>
</protein>
<dbReference type="InterPro" id="IPR018485">
    <property type="entry name" value="FGGY_C"/>
</dbReference>
<feature type="domain" description="Carbohydrate kinase FGGY N-terminal" evidence="5">
    <location>
        <begin position="6"/>
        <end position="250"/>
    </location>
</feature>
<dbReference type="InterPro" id="IPR000577">
    <property type="entry name" value="Carb_kinase_FGGY"/>
</dbReference>
<dbReference type="GO" id="GO:0016773">
    <property type="term" value="F:phosphotransferase activity, alcohol group as acceptor"/>
    <property type="evidence" value="ECO:0007669"/>
    <property type="project" value="InterPro"/>
</dbReference>
<organism evidence="7 8">
    <name type="scientific">Parabacteroides goldsteinii</name>
    <dbReference type="NCBI Taxonomy" id="328812"/>
    <lineage>
        <taxon>Bacteria</taxon>
        <taxon>Pseudomonadati</taxon>
        <taxon>Bacteroidota</taxon>
        <taxon>Bacteroidia</taxon>
        <taxon>Bacteroidales</taxon>
        <taxon>Tannerellaceae</taxon>
        <taxon>Parabacteroides</taxon>
    </lineage>
</organism>
<dbReference type="EMBL" id="LFJV01000009">
    <property type="protein sequence ID" value="KMM34996.1"/>
    <property type="molecule type" value="Genomic_DNA"/>
</dbReference>
<reference evidence="7 8" key="1">
    <citation type="submission" date="2015-06" db="EMBL/GenBank/DDBJ databases">
        <title>Draft Genome Sequence of Parabacteroides goldsteinii with Putative Novel Metallo-Beta-Lactamases Isolated from a Blood Culture from a Human Patient.</title>
        <authorList>
            <person name="Krogh T.J."/>
            <person name="Agergaard C.N."/>
            <person name="Moller-Jensen J."/>
            <person name="Justesen U.S."/>
        </authorList>
    </citation>
    <scope>NUCLEOTIDE SEQUENCE [LARGE SCALE GENOMIC DNA]</scope>
    <source>
        <strain evidence="7 8">910340</strain>
    </source>
</reference>
<dbReference type="PROSITE" id="PS00445">
    <property type="entry name" value="FGGY_KINASES_2"/>
    <property type="match status" value="1"/>
</dbReference>
<evidence type="ECO:0000259" key="6">
    <source>
        <dbReference type="Pfam" id="PF02782"/>
    </source>
</evidence>
<dbReference type="RefSeq" id="WP_048314448.1">
    <property type="nucleotide sequence ID" value="NZ_CALLGB010000070.1"/>
</dbReference>
<evidence type="ECO:0000256" key="3">
    <source>
        <dbReference type="ARBA" id="ARBA00022777"/>
    </source>
</evidence>
<dbReference type="CDD" id="cd07805">
    <property type="entry name" value="ASKHA_NBD_FGGY_CvXK-like"/>
    <property type="match status" value="1"/>
</dbReference>
<dbReference type="GO" id="GO:0016301">
    <property type="term" value="F:kinase activity"/>
    <property type="evidence" value="ECO:0007669"/>
    <property type="project" value="UniProtKB-KW"/>
</dbReference>
<evidence type="ECO:0000313" key="8">
    <source>
        <dbReference type="Proteomes" id="UP000036166"/>
    </source>
</evidence>
<evidence type="ECO:0000313" key="7">
    <source>
        <dbReference type="EMBL" id="KMM34996.1"/>
    </source>
</evidence>
<evidence type="ECO:0000256" key="2">
    <source>
        <dbReference type="ARBA" id="ARBA00022679"/>
    </source>
</evidence>
<dbReference type="Proteomes" id="UP000036166">
    <property type="component" value="Unassembled WGS sequence"/>
</dbReference>
<feature type="domain" description="Carbohydrate kinase FGGY C-terminal" evidence="6">
    <location>
        <begin position="260"/>
        <end position="454"/>
    </location>
</feature>
<dbReference type="Gene3D" id="3.30.420.40">
    <property type="match status" value="2"/>
</dbReference>
<dbReference type="GO" id="GO:0005975">
    <property type="term" value="P:carbohydrate metabolic process"/>
    <property type="evidence" value="ECO:0007669"/>
    <property type="project" value="InterPro"/>
</dbReference>
<gene>
    <name evidence="7" type="ORF">ACM15_03650</name>
</gene>